<dbReference type="RefSeq" id="WP_308459992.1">
    <property type="nucleotide sequence ID" value="NZ_JAJEPS010000018.1"/>
</dbReference>
<keyword evidence="1" id="KW-1133">Transmembrane helix</keyword>
<feature type="transmembrane region" description="Helical" evidence="1">
    <location>
        <begin position="318"/>
        <end position="339"/>
    </location>
</feature>
<reference evidence="2 3" key="1">
    <citation type="submission" date="2021-10" db="EMBL/GenBank/DDBJ databases">
        <title>Anaerobic single-cell dispensing facilitates the cultivation of human gut bacteria.</title>
        <authorList>
            <person name="Afrizal A."/>
        </authorList>
    </citation>
    <scope>NUCLEOTIDE SEQUENCE [LARGE SCALE GENOMIC DNA]</scope>
    <source>
        <strain evidence="2 3">CLA-AA-H276</strain>
    </source>
</reference>
<proteinExistence type="predicted"/>
<keyword evidence="1" id="KW-0472">Membrane</keyword>
<feature type="transmembrane region" description="Helical" evidence="1">
    <location>
        <begin position="98"/>
        <end position="119"/>
    </location>
</feature>
<feature type="transmembrane region" description="Helical" evidence="1">
    <location>
        <begin position="148"/>
        <end position="172"/>
    </location>
</feature>
<accession>A0AAE3DD09</accession>
<dbReference type="InterPro" id="IPR038728">
    <property type="entry name" value="YkvI-like"/>
</dbReference>
<evidence type="ECO:0000313" key="3">
    <source>
        <dbReference type="Proteomes" id="UP001198220"/>
    </source>
</evidence>
<sequence length="375" mass="40999">MEKKRKTNINWGICFSVASAWFGTHCGSGFATGAQGVSFWTSYGAYALFLPVISVVIMALVAYVQWEFCRQNHTYDYRSYANKLFSPYDKIFAPIYEILFITIMVMGVSSVFAGAGQLISDLFGFPYEPSVIAVMILVVLLNMFGSKVLVAASSVLSVILIVVIVVVCGICMKQNSGQFITVVSEWKTEGTLGQAIFSGILYGSFQCIILGATTNLSGEIATEEETKIASVFGLLMNGAMMVVLTYMLLCYYPDINHEQLPVLAAVSQLHIPSLEIVYSIMVFLAFMTTAITCIGAILKRVEGFGEKKLPNITARRALYSSLLILICFGIAQFGLLAIVKKGYTAVGYLGIPFVILPTLFVGIKKIRKKSEESGE</sequence>
<feature type="transmembrane region" description="Helical" evidence="1">
    <location>
        <begin position="43"/>
        <end position="64"/>
    </location>
</feature>
<dbReference type="EMBL" id="JAJEPS010000018">
    <property type="protein sequence ID" value="MCC2127311.1"/>
    <property type="molecule type" value="Genomic_DNA"/>
</dbReference>
<comment type="caution">
    <text evidence="2">The sequence shown here is derived from an EMBL/GenBank/DDBJ whole genome shotgun (WGS) entry which is preliminary data.</text>
</comment>
<dbReference type="PANTHER" id="PTHR37814">
    <property type="entry name" value="CONSERVED MEMBRANE PROTEIN"/>
    <property type="match status" value="1"/>
</dbReference>
<dbReference type="Gene3D" id="1.20.1740.10">
    <property type="entry name" value="Amino acid/polyamine transporter I"/>
    <property type="match status" value="1"/>
</dbReference>
<dbReference type="PROSITE" id="PS50283">
    <property type="entry name" value="NA_SOLUT_SYMP_3"/>
    <property type="match status" value="1"/>
</dbReference>
<organism evidence="2 3">
    <name type="scientific">Hominiventricola filiformis</name>
    <dbReference type="NCBI Taxonomy" id="2885352"/>
    <lineage>
        <taxon>Bacteria</taxon>
        <taxon>Bacillati</taxon>
        <taxon>Bacillota</taxon>
        <taxon>Clostridia</taxon>
        <taxon>Lachnospirales</taxon>
        <taxon>Lachnospiraceae</taxon>
        <taxon>Hominiventricola</taxon>
    </lineage>
</organism>
<dbReference type="InterPro" id="IPR001734">
    <property type="entry name" value="Na/solute_symporter"/>
</dbReference>
<feature type="transmembrane region" description="Helical" evidence="1">
    <location>
        <begin position="228"/>
        <end position="249"/>
    </location>
</feature>
<gene>
    <name evidence="2" type="ORF">LKD36_14195</name>
</gene>
<dbReference type="PANTHER" id="PTHR37814:SF1">
    <property type="entry name" value="MEMBRANE PROTEIN"/>
    <property type="match status" value="1"/>
</dbReference>
<keyword evidence="1" id="KW-0812">Transmembrane</keyword>
<feature type="transmembrane region" description="Helical" evidence="1">
    <location>
        <begin position="125"/>
        <end position="141"/>
    </location>
</feature>
<feature type="transmembrane region" description="Helical" evidence="1">
    <location>
        <begin position="192"/>
        <end position="216"/>
    </location>
</feature>
<evidence type="ECO:0000256" key="1">
    <source>
        <dbReference type="SAM" id="Phobius"/>
    </source>
</evidence>
<feature type="transmembrane region" description="Helical" evidence="1">
    <location>
        <begin position="345"/>
        <end position="363"/>
    </location>
</feature>
<dbReference type="GO" id="GO:0016020">
    <property type="term" value="C:membrane"/>
    <property type="evidence" value="ECO:0007669"/>
    <property type="project" value="InterPro"/>
</dbReference>
<protein>
    <submittedName>
        <fullName evidence="2">Uncharacterized protein</fullName>
    </submittedName>
</protein>
<dbReference type="Proteomes" id="UP001198220">
    <property type="component" value="Unassembled WGS sequence"/>
</dbReference>
<feature type="transmembrane region" description="Helical" evidence="1">
    <location>
        <begin position="276"/>
        <end position="298"/>
    </location>
</feature>
<dbReference type="GO" id="GO:0022857">
    <property type="term" value="F:transmembrane transporter activity"/>
    <property type="evidence" value="ECO:0007669"/>
    <property type="project" value="InterPro"/>
</dbReference>
<name>A0AAE3DD09_9FIRM</name>
<evidence type="ECO:0000313" key="2">
    <source>
        <dbReference type="EMBL" id="MCC2127311.1"/>
    </source>
</evidence>
<dbReference type="AlphaFoldDB" id="A0AAE3DD09"/>
<keyword evidence="3" id="KW-1185">Reference proteome</keyword>